<evidence type="ECO:0000256" key="1">
    <source>
        <dbReference type="SAM" id="MobiDB-lite"/>
    </source>
</evidence>
<evidence type="ECO:0000259" key="4">
    <source>
        <dbReference type="Pfam" id="PF25597"/>
    </source>
</evidence>
<name>A0AAD9RD02_9HYME</name>
<protein>
    <recommendedName>
        <fullName evidence="7">Reverse transcriptase Ty1/copia-type domain-containing protein</fullName>
    </recommendedName>
</protein>
<dbReference type="PANTHER" id="PTHR47481">
    <property type="match status" value="1"/>
</dbReference>
<dbReference type="EMBL" id="JAIFRP010004367">
    <property type="protein sequence ID" value="KAK2577043.1"/>
    <property type="molecule type" value="Genomic_DNA"/>
</dbReference>
<evidence type="ECO:0000313" key="5">
    <source>
        <dbReference type="EMBL" id="KAK2577043.1"/>
    </source>
</evidence>
<dbReference type="InterPro" id="IPR013103">
    <property type="entry name" value="RVT_2"/>
</dbReference>
<dbReference type="Pfam" id="PF07727">
    <property type="entry name" value="RVT_2"/>
    <property type="match status" value="1"/>
</dbReference>
<evidence type="ECO:0008006" key="7">
    <source>
        <dbReference type="Google" id="ProtNLM"/>
    </source>
</evidence>
<dbReference type="Pfam" id="PF22936">
    <property type="entry name" value="Pol_BBD"/>
    <property type="match status" value="1"/>
</dbReference>
<organism evidence="5 6">
    <name type="scientific">Odynerus spinipes</name>
    <dbReference type="NCBI Taxonomy" id="1348599"/>
    <lineage>
        <taxon>Eukaryota</taxon>
        <taxon>Metazoa</taxon>
        <taxon>Ecdysozoa</taxon>
        <taxon>Arthropoda</taxon>
        <taxon>Hexapoda</taxon>
        <taxon>Insecta</taxon>
        <taxon>Pterygota</taxon>
        <taxon>Neoptera</taxon>
        <taxon>Endopterygota</taxon>
        <taxon>Hymenoptera</taxon>
        <taxon>Apocrita</taxon>
        <taxon>Aculeata</taxon>
        <taxon>Vespoidea</taxon>
        <taxon>Vespidae</taxon>
        <taxon>Eumeninae</taxon>
        <taxon>Odynerus</taxon>
    </lineage>
</organism>
<sequence>MAECNIVPTGRIEPLTNKNYYVWSLKVDALLRSKKLYKEVIEADEPPVVENPESEAGKRRLKWEALNNEAFSFIILTLSAEQADIGLELKNLQMGTHETVQEYITRAKNIVSRSAALGQLITDRELTFHIVRGLNAKFERIASVLRAQRSLSAEEIEQVLLEEEGRHSMPGNASTHLLKGEKAYRATGTLGKINMRRRAIVITTTEAIAGNSILGNLEYAWTIDSGSTAHMTPHKEWMINVVPYKVEVNLAEENRSIHSEARGDIKIMTVTKESKRYIVIKDVLFIPGLRTNLLSVSQLVNTGNRVDFDIKGVKIISKEGILLGEAAENNGIYMLPAENRTSCYHVEDSSKDTCEEYLDTMLKKDTVRDLKYTPEKLKNCDACTMGKMTQYPHRAVGYSTDTRAYRIYDPQDRKIYATRTVKFRECIPGSTLIQDVSDDKEEFETLTFDNVNDSEKNDEKEHDEVIINHEITNQRGQEESETEEEDEDEIFEEAQQEIDAEIQQVPGRPGRKVGGTAEQFQLRRNIERIEREERLQTEGVRRSERLKNKCTQKSLYGLPQSGRTWNEKFDKTLKQIGLHSIPEDPCIYKMETGDRTIIIGIYVDDCMSWDRMK</sequence>
<reference evidence="5" key="1">
    <citation type="submission" date="2021-08" db="EMBL/GenBank/DDBJ databases">
        <authorList>
            <person name="Misof B."/>
            <person name="Oliver O."/>
            <person name="Podsiadlowski L."/>
            <person name="Donath A."/>
            <person name="Peters R."/>
            <person name="Mayer C."/>
            <person name="Rust J."/>
            <person name="Gunkel S."/>
            <person name="Lesny P."/>
            <person name="Martin S."/>
            <person name="Oeyen J.P."/>
            <person name="Petersen M."/>
            <person name="Panagiotis P."/>
            <person name="Wilbrandt J."/>
            <person name="Tanja T."/>
        </authorList>
    </citation>
    <scope>NUCLEOTIDE SEQUENCE</scope>
    <source>
        <strain evidence="5">GBR_01_08_01A</strain>
        <tissue evidence="5">Thorax + abdomen</tissue>
    </source>
</reference>
<dbReference type="AlphaFoldDB" id="A0AAD9RD02"/>
<dbReference type="Pfam" id="PF25597">
    <property type="entry name" value="SH3_retrovirus"/>
    <property type="match status" value="1"/>
</dbReference>
<evidence type="ECO:0000259" key="3">
    <source>
        <dbReference type="Pfam" id="PF22936"/>
    </source>
</evidence>
<keyword evidence="6" id="KW-1185">Reference proteome</keyword>
<feature type="compositionally biased region" description="Acidic residues" evidence="1">
    <location>
        <begin position="479"/>
        <end position="490"/>
    </location>
</feature>
<dbReference type="InterPro" id="IPR054722">
    <property type="entry name" value="PolX-like_BBD"/>
</dbReference>
<feature type="region of interest" description="Disordered" evidence="1">
    <location>
        <begin position="470"/>
        <end position="490"/>
    </location>
</feature>
<dbReference type="Pfam" id="PF14223">
    <property type="entry name" value="Retrotran_gag_2"/>
    <property type="match status" value="1"/>
</dbReference>
<feature type="domain" description="Reverse transcriptase Ty1/copia-type" evidence="2">
    <location>
        <begin position="547"/>
        <end position="607"/>
    </location>
</feature>
<proteinExistence type="predicted"/>
<dbReference type="PANTHER" id="PTHR47481:SF5">
    <property type="entry name" value="RIBONUCLEASE H-LIKE DOMAIN, GAG-PRE-INTEGRASE DOMAIN, GAG-POLYPEPTIDE OF LTR COPIA-TYPE-RELATED"/>
    <property type="match status" value="1"/>
</dbReference>
<reference evidence="5" key="2">
    <citation type="journal article" date="2023" name="Commun. Biol.">
        <title>Intrasexual cuticular hydrocarbon dimorphism in a wasp sheds light on hydrocarbon biosynthesis genes in Hymenoptera.</title>
        <authorList>
            <person name="Moris V.C."/>
            <person name="Podsiadlowski L."/>
            <person name="Martin S."/>
            <person name="Oeyen J.P."/>
            <person name="Donath A."/>
            <person name="Petersen M."/>
            <person name="Wilbrandt J."/>
            <person name="Misof B."/>
            <person name="Liedtke D."/>
            <person name="Thamm M."/>
            <person name="Scheiner R."/>
            <person name="Schmitt T."/>
            <person name="Niehuis O."/>
        </authorList>
    </citation>
    <scope>NUCLEOTIDE SEQUENCE</scope>
    <source>
        <strain evidence="5">GBR_01_08_01A</strain>
    </source>
</reference>
<evidence type="ECO:0000259" key="2">
    <source>
        <dbReference type="Pfam" id="PF07727"/>
    </source>
</evidence>
<accession>A0AAD9RD02</accession>
<dbReference type="InterPro" id="IPR057670">
    <property type="entry name" value="SH3_retrovirus"/>
</dbReference>
<dbReference type="Proteomes" id="UP001258017">
    <property type="component" value="Unassembled WGS sequence"/>
</dbReference>
<comment type="caution">
    <text evidence="5">The sequence shown here is derived from an EMBL/GenBank/DDBJ whole genome shotgun (WGS) entry which is preliminary data.</text>
</comment>
<feature type="domain" description="Retrovirus-related Pol polyprotein from transposon TNT 1-94-like beta-barrel" evidence="3">
    <location>
        <begin position="221"/>
        <end position="303"/>
    </location>
</feature>
<evidence type="ECO:0000313" key="6">
    <source>
        <dbReference type="Proteomes" id="UP001258017"/>
    </source>
</evidence>
<feature type="domain" description="Retroviral polymerase SH3-like" evidence="4">
    <location>
        <begin position="396"/>
        <end position="426"/>
    </location>
</feature>
<gene>
    <name evidence="5" type="ORF">KPH14_000894</name>
</gene>